<accession>A0A892ZIW5</accession>
<organism evidence="1 2">
    <name type="scientific">Paralysiella testudinis</name>
    <dbReference type="NCBI Taxonomy" id="2809020"/>
    <lineage>
        <taxon>Bacteria</taxon>
        <taxon>Pseudomonadati</taxon>
        <taxon>Pseudomonadota</taxon>
        <taxon>Betaproteobacteria</taxon>
        <taxon>Neisseriales</taxon>
        <taxon>Neisseriaceae</taxon>
        <taxon>Paralysiella</taxon>
    </lineage>
</organism>
<evidence type="ECO:0000313" key="1">
    <source>
        <dbReference type="EMBL" id="QRQ81656.1"/>
    </source>
</evidence>
<dbReference type="InterPro" id="IPR025630">
    <property type="entry name" value="DUF4288"/>
</dbReference>
<dbReference type="Pfam" id="PF14119">
    <property type="entry name" value="DUF4288"/>
    <property type="match status" value="1"/>
</dbReference>
<reference evidence="1" key="1">
    <citation type="submission" date="2021-02" db="EMBL/GenBank/DDBJ databases">
        <title>Neisseriaceae sp. 26B isolated from the cloaca of a Common Toad-headed Turtle (Mesoclemmys nasuta).</title>
        <authorList>
            <person name="Spergser J."/>
            <person name="Busse H.-J."/>
        </authorList>
    </citation>
    <scope>NUCLEOTIDE SEQUENCE</scope>
    <source>
        <strain evidence="1">26B</strain>
    </source>
</reference>
<keyword evidence="2" id="KW-1185">Reference proteome</keyword>
<dbReference type="EMBL" id="CP069798">
    <property type="protein sequence ID" value="QRQ81656.1"/>
    <property type="molecule type" value="Genomic_DNA"/>
</dbReference>
<name>A0A892ZIW5_9NEIS</name>
<proteinExistence type="predicted"/>
<sequence length="114" mass="13309">MNMNKRLAHYICVCLCQTKGDDPRPTDIEERFVLFVAESEQHAWEKAEALKKVPYEFINIDGYAMSNRVLEIIDVAPVIDNTFQDGAELYSRYFDSGKLMQYRCFEPHLNKVEP</sequence>
<dbReference type="AlphaFoldDB" id="A0A892ZIW5"/>
<gene>
    <name evidence="1" type="ORF">JQU52_13345</name>
</gene>
<dbReference type="RefSeq" id="WP_230338955.1">
    <property type="nucleotide sequence ID" value="NZ_CP069798.1"/>
</dbReference>
<dbReference type="Proteomes" id="UP000653156">
    <property type="component" value="Chromosome"/>
</dbReference>
<evidence type="ECO:0000313" key="2">
    <source>
        <dbReference type="Proteomes" id="UP000653156"/>
    </source>
</evidence>
<dbReference type="KEGG" id="ptes:JQU52_13345"/>
<protein>
    <submittedName>
        <fullName evidence="1">DUF4288 domain-containing protein</fullName>
    </submittedName>
</protein>